<organism evidence="2 3">
    <name type="scientific">Hazenella coriacea</name>
    <dbReference type="NCBI Taxonomy" id="1179467"/>
    <lineage>
        <taxon>Bacteria</taxon>
        <taxon>Bacillati</taxon>
        <taxon>Bacillota</taxon>
        <taxon>Bacilli</taxon>
        <taxon>Bacillales</taxon>
        <taxon>Thermoactinomycetaceae</taxon>
        <taxon>Hazenella</taxon>
    </lineage>
</organism>
<dbReference type="AlphaFoldDB" id="A0A4R3L4Z0"/>
<dbReference type="EMBL" id="SMAG01000003">
    <property type="protein sequence ID" value="TCS94743.1"/>
    <property type="molecule type" value="Genomic_DNA"/>
</dbReference>
<dbReference type="GO" id="GO:0008999">
    <property type="term" value="F:protein-N-terminal-alanine acetyltransferase activity"/>
    <property type="evidence" value="ECO:0007669"/>
    <property type="project" value="TreeGrafter"/>
</dbReference>
<dbReference type="PANTHER" id="PTHR43441">
    <property type="entry name" value="RIBOSOMAL-PROTEIN-SERINE ACETYLTRANSFERASE"/>
    <property type="match status" value="1"/>
</dbReference>
<dbReference type="RefSeq" id="WP_131924131.1">
    <property type="nucleotide sequence ID" value="NZ_SMAG01000003.1"/>
</dbReference>
<dbReference type="InterPro" id="IPR051908">
    <property type="entry name" value="Ribosomal_N-acetyltransferase"/>
</dbReference>
<reference evidence="2 3" key="1">
    <citation type="submission" date="2019-03" db="EMBL/GenBank/DDBJ databases">
        <title>Genomic Encyclopedia of Type Strains, Phase IV (KMG-IV): sequencing the most valuable type-strain genomes for metagenomic binning, comparative biology and taxonomic classification.</title>
        <authorList>
            <person name="Goeker M."/>
        </authorList>
    </citation>
    <scope>NUCLEOTIDE SEQUENCE [LARGE SCALE GENOMIC DNA]</scope>
    <source>
        <strain evidence="2 3">DSM 45707</strain>
    </source>
</reference>
<accession>A0A4R3L4Z0</accession>
<dbReference type="SUPFAM" id="SSF55729">
    <property type="entry name" value="Acyl-CoA N-acyltransferases (Nat)"/>
    <property type="match status" value="1"/>
</dbReference>
<keyword evidence="3" id="KW-1185">Reference proteome</keyword>
<evidence type="ECO:0000313" key="2">
    <source>
        <dbReference type="EMBL" id="TCS94743.1"/>
    </source>
</evidence>
<gene>
    <name evidence="2" type="ORF">EDD58_103161</name>
</gene>
<proteinExistence type="predicted"/>
<keyword evidence="2" id="KW-0808">Transferase</keyword>
<feature type="domain" description="N-acetyltransferase" evidence="1">
    <location>
        <begin position="32"/>
        <end position="179"/>
    </location>
</feature>
<dbReference type="PROSITE" id="PS51186">
    <property type="entry name" value="GNAT"/>
    <property type="match status" value="1"/>
</dbReference>
<dbReference type="InterPro" id="IPR016181">
    <property type="entry name" value="Acyl_CoA_acyltransferase"/>
</dbReference>
<dbReference type="GO" id="GO:1990189">
    <property type="term" value="F:protein N-terminal-serine acetyltransferase activity"/>
    <property type="evidence" value="ECO:0007669"/>
    <property type="project" value="TreeGrafter"/>
</dbReference>
<protein>
    <submittedName>
        <fullName evidence="2">RimJ/RimL family protein N-acetyltransferase</fullName>
    </submittedName>
</protein>
<dbReference type="GO" id="GO:0005737">
    <property type="term" value="C:cytoplasm"/>
    <property type="evidence" value="ECO:0007669"/>
    <property type="project" value="TreeGrafter"/>
</dbReference>
<dbReference type="Proteomes" id="UP000294937">
    <property type="component" value="Unassembled WGS sequence"/>
</dbReference>
<sequence length="204" mass="23806">MDPLPPILNDFPNSFETERLLIRYPLPGDGTQVYEGIIESMESLQPWMPWAKEAPTKKDTEINVRKAHCNFLERSDLRFHLFERKTDRFIGISGLHRIDWSVPKFEIGYWCRKADEGKGYITEAVRGLTVFAFEILLAKRLEIRCDQRNVRSRKVAERLGYKLEGILRNHRVTVDQKLENTCVYSMIPEEFHTLTSSKNDGIGF</sequence>
<dbReference type="Pfam" id="PF13302">
    <property type="entry name" value="Acetyltransf_3"/>
    <property type="match status" value="1"/>
</dbReference>
<dbReference type="Gene3D" id="3.40.630.30">
    <property type="match status" value="1"/>
</dbReference>
<comment type="caution">
    <text evidence="2">The sequence shown here is derived from an EMBL/GenBank/DDBJ whole genome shotgun (WGS) entry which is preliminary data.</text>
</comment>
<dbReference type="OrthoDB" id="9799321at2"/>
<dbReference type="PANTHER" id="PTHR43441:SF3">
    <property type="entry name" value="ACETYLTRANSFERASE"/>
    <property type="match status" value="1"/>
</dbReference>
<evidence type="ECO:0000313" key="3">
    <source>
        <dbReference type="Proteomes" id="UP000294937"/>
    </source>
</evidence>
<name>A0A4R3L4Z0_9BACL</name>
<dbReference type="InterPro" id="IPR000182">
    <property type="entry name" value="GNAT_dom"/>
</dbReference>
<evidence type="ECO:0000259" key="1">
    <source>
        <dbReference type="PROSITE" id="PS51186"/>
    </source>
</evidence>